<evidence type="ECO:0000256" key="11">
    <source>
        <dbReference type="ARBA" id="ARBA00022842"/>
    </source>
</evidence>
<feature type="transmembrane region" description="Helical" evidence="17">
    <location>
        <begin position="362"/>
        <end position="381"/>
    </location>
</feature>
<keyword evidence="12" id="KW-0135">Cellulose biosynthesis</keyword>
<keyword evidence="9" id="KW-0479">Metal-binding</keyword>
<dbReference type="CDD" id="cd01949">
    <property type="entry name" value="GGDEF"/>
    <property type="match status" value="1"/>
</dbReference>
<name>A0A1H1FEW4_9BURK</name>
<evidence type="ECO:0000256" key="3">
    <source>
        <dbReference type="ARBA" id="ARBA00011738"/>
    </source>
</evidence>
<evidence type="ECO:0000256" key="7">
    <source>
        <dbReference type="ARBA" id="ARBA00022679"/>
    </source>
</evidence>
<protein>
    <recommendedName>
        <fullName evidence="4">diguanylate cyclase</fullName>
        <ecNumber evidence="4">2.7.7.65</ecNumber>
    </recommendedName>
    <alternativeName>
        <fullName evidence="15">Cellulose synthesis regulatory protein</fullName>
    </alternativeName>
</protein>
<sequence>MRLPSASKTPAKTVWDRASSRPRHTVILCFAVVFVVTLILAVHQYFLVRARELDNRSHQLEIQARVLDVAVRNNRQHLQFLRESAERLLADRTAQLDRTPDASLQAVLRAQDERVWNLQVRDIDAPIRGIGTQQLAVTPGLHRDEPTFVEDLRLAQLMSRLFAVQFQMGTGLERAVYVSPTGIVVAHPTIDDDEVVRLLQMYGSSRLLQLANQNPLDYDVTFDPVRGRKNPAGPRLLFGTAVMSNDVVRGLIFFVVPQRIVQDYLWNNTTADETHALIDPSGMPIATSGSTFSVNDENWLKTLPAQWNTLSASTLFRTPSGTLSAGQDFLLFRKLDTADLVLTDYVSAATVFFSVVRLSSALFAGVWILMALLLWATLFVVDQLLSTQMALNGRLRELSLADPLTGLANRRRLNEEFDALSRRNDERRIALLMIDIDHFKVINDNWGHAGGDEALKHLANVVRIAVRPGDLMARLGGEEFCGLLPDTTADDAARIAERVREAVARNACVLQETQLTRTAPGREIWFTISIGVAESVSDNCFDLEGLIAVADQRLYAAKASGRNRVVASESMQS</sequence>
<evidence type="ECO:0000256" key="16">
    <source>
        <dbReference type="ARBA" id="ARBA00045634"/>
    </source>
</evidence>
<dbReference type="EMBL" id="FNKX01000001">
    <property type="protein sequence ID" value="SDQ99673.1"/>
    <property type="molecule type" value="Genomic_DNA"/>
</dbReference>
<dbReference type="Pfam" id="PF00990">
    <property type="entry name" value="GGDEF"/>
    <property type="match status" value="1"/>
</dbReference>
<evidence type="ECO:0000256" key="17">
    <source>
        <dbReference type="SAM" id="Phobius"/>
    </source>
</evidence>
<evidence type="ECO:0000256" key="4">
    <source>
        <dbReference type="ARBA" id="ARBA00012528"/>
    </source>
</evidence>
<keyword evidence="14 17" id="KW-0472">Membrane</keyword>
<keyword evidence="11" id="KW-0460">Magnesium</keyword>
<dbReference type="EC" id="2.7.7.65" evidence="4"/>
<keyword evidence="13 17" id="KW-1133">Transmembrane helix</keyword>
<evidence type="ECO:0000256" key="12">
    <source>
        <dbReference type="ARBA" id="ARBA00022916"/>
    </source>
</evidence>
<dbReference type="InterPro" id="IPR033416">
    <property type="entry name" value="CHASE7"/>
</dbReference>
<gene>
    <name evidence="19" type="ORF">SAMN05445850_2396</name>
</gene>
<dbReference type="InterPro" id="IPR029787">
    <property type="entry name" value="Nucleotide_cyclase"/>
</dbReference>
<reference evidence="20" key="1">
    <citation type="submission" date="2016-10" db="EMBL/GenBank/DDBJ databases">
        <authorList>
            <person name="Varghese N."/>
            <person name="Submissions S."/>
        </authorList>
    </citation>
    <scope>NUCLEOTIDE SEQUENCE [LARGE SCALE GENOMIC DNA]</scope>
    <source>
        <strain evidence="20">DUS833</strain>
    </source>
</reference>
<dbReference type="STRING" id="157910.SAMN05445850_2396"/>
<dbReference type="InterPro" id="IPR000160">
    <property type="entry name" value="GGDEF_dom"/>
</dbReference>
<feature type="domain" description="GGDEF" evidence="18">
    <location>
        <begin position="427"/>
        <end position="570"/>
    </location>
</feature>
<dbReference type="GO" id="GO:0043709">
    <property type="term" value="P:cell adhesion involved in single-species biofilm formation"/>
    <property type="evidence" value="ECO:0007669"/>
    <property type="project" value="TreeGrafter"/>
</dbReference>
<evidence type="ECO:0000259" key="18">
    <source>
        <dbReference type="PROSITE" id="PS50887"/>
    </source>
</evidence>
<keyword evidence="8 17" id="KW-0812">Transmembrane</keyword>
<dbReference type="NCBIfam" id="TIGR00254">
    <property type="entry name" value="GGDEF"/>
    <property type="match status" value="1"/>
</dbReference>
<evidence type="ECO:0000256" key="2">
    <source>
        <dbReference type="ARBA" id="ARBA00005186"/>
    </source>
</evidence>
<evidence type="ECO:0000256" key="15">
    <source>
        <dbReference type="ARBA" id="ARBA00031311"/>
    </source>
</evidence>
<comment type="function">
    <text evidence="16">Catalyzes the synthesis of cyclic-di-GMP (c-di-GMP) via the condensation of 2 GTP molecules. Cyclic-di-GMP is a second messenger which controls cell surface-associated traits in bacteria. Involved in the regulation of cellulose production.</text>
</comment>
<evidence type="ECO:0000256" key="9">
    <source>
        <dbReference type="ARBA" id="ARBA00022723"/>
    </source>
</evidence>
<dbReference type="GO" id="GO:0030244">
    <property type="term" value="P:cellulose biosynthetic process"/>
    <property type="evidence" value="ECO:0007669"/>
    <property type="project" value="UniProtKB-KW"/>
</dbReference>
<dbReference type="PANTHER" id="PTHR45138:SF24">
    <property type="entry name" value="DIGUANYLATE CYCLASE DGCC-RELATED"/>
    <property type="match status" value="1"/>
</dbReference>
<feature type="transmembrane region" description="Helical" evidence="17">
    <location>
        <begin position="25"/>
        <end position="48"/>
    </location>
</feature>
<evidence type="ECO:0000256" key="1">
    <source>
        <dbReference type="ARBA" id="ARBA00004429"/>
    </source>
</evidence>
<accession>A0A1H1FEW4</accession>
<evidence type="ECO:0000256" key="6">
    <source>
        <dbReference type="ARBA" id="ARBA00022519"/>
    </source>
</evidence>
<evidence type="ECO:0000256" key="14">
    <source>
        <dbReference type="ARBA" id="ARBA00023136"/>
    </source>
</evidence>
<dbReference type="AlphaFoldDB" id="A0A1H1FEW4"/>
<organism evidence="19 20">
    <name type="scientific">Paraburkholderia tuberum</name>
    <dbReference type="NCBI Taxonomy" id="157910"/>
    <lineage>
        <taxon>Bacteria</taxon>
        <taxon>Pseudomonadati</taxon>
        <taxon>Pseudomonadota</taxon>
        <taxon>Betaproteobacteria</taxon>
        <taxon>Burkholderiales</taxon>
        <taxon>Burkholderiaceae</taxon>
        <taxon>Paraburkholderia</taxon>
    </lineage>
</organism>
<dbReference type="SMART" id="SM00267">
    <property type="entry name" value="GGDEF"/>
    <property type="match status" value="1"/>
</dbReference>
<evidence type="ECO:0000313" key="20">
    <source>
        <dbReference type="Proteomes" id="UP000199365"/>
    </source>
</evidence>
<comment type="subunit">
    <text evidence="3">Homodimer.</text>
</comment>
<dbReference type="FunFam" id="3.30.70.270:FF:000001">
    <property type="entry name" value="Diguanylate cyclase domain protein"/>
    <property type="match status" value="1"/>
</dbReference>
<keyword evidence="5" id="KW-1003">Cell membrane</keyword>
<evidence type="ECO:0000256" key="10">
    <source>
        <dbReference type="ARBA" id="ARBA00022741"/>
    </source>
</evidence>
<keyword evidence="7" id="KW-0808">Transferase</keyword>
<dbReference type="UniPathway" id="UPA00599"/>
<dbReference type="PANTHER" id="PTHR45138">
    <property type="entry name" value="REGULATORY COMPONENTS OF SENSORY TRANSDUCTION SYSTEM"/>
    <property type="match status" value="1"/>
</dbReference>
<evidence type="ECO:0000256" key="8">
    <source>
        <dbReference type="ARBA" id="ARBA00022692"/>
    </source>
</evidence>
<dbReference type="GO" id="GO:0005886">
    <property type="term" value="C:plasma membrane"/>
    <property type="evidence" value="ECO:0007669"/>
    <property type="project" value="UniProtKB-SubCell"/>
</dbReference>
<dbReference type="Gene3D" id="3.30.70.270">
    <property type="match status" value="1"/>
</dbReference>
<keyword evidence="20" id="KW-1185">Reference proteome</keyword>
<evidence type="ECO:0000256" key="5">
    <source>
        <dbReference type="ARBA" id="ARBA00022475"/>
    </source>
</evidence>
<dbReference type="Proteomes" id="UP000199365">
    <property type="component" value="Unassembled WGS sequence"/>
</dbReference>
<dbReference type="GO" id="GO:0046872">
    <property type="term" value="F:metal ion binding"/>
    <property type="evidence" value="ECO:0007669"/>
    <property type="project" value="UniProtKB-KW"/>
</dbReference>
<comment type="subcellular location">
    <subcellularLocation>
        <location evidence="1">Cell inner membrane</location>
        <topology evidence="1">Multi-pass membrane protein</topology>
    </subcellularLocation>
</comment>
<dbReference type="SUPFAM" id="SSF55073">
    <property type="entry name" value="Nucleotide cyclase"/>
    <property type="match status" value="1"/>
</dbReference>
<dbReference type="GO" id="GO:0052621">
    <property type="term" value="F:diguanylate cyclase activity"/>
    <property type="evidence" value="ECO:0007669"/>
    <property type="project" value="UniProtKB-EC"/>
</dbReference>
<keyword evidence="6" id="KW-0997">Cell inner membrane</keyword>
<evidence type="ECO:0000313" key="19">
    <source>
        <dbReference type="EMBL" id="SDQ99673.1"/>
    </source>
</evidence>
<proteinExistence type="predicted"/>
<dbReference type="GO" id="GO:0000166">
    <property type="term" value="F:nucleotide binding"/>
    <property type="evidence" value="ECO:0007669"/>
    <property type="project" value="UniProtKB-KW"/>
</dbReference>
<dbReference type="PROSITE" id="PS50887">
    <property type="entry name" value="GGDEF"/>
    <property type="match status" value="1"/>
</dbReference>
<evidence type="ECO:0000256" key="13">
    <source>
        <dbReference type="ARBA" id="ARBA00022989"/>
    </source>
</evidence>
<dbReference type="GO" id="GO:1902201">
    <property type="term" value="P:negative regulation of bacterial-type flagellum-dependent cell motility"/>
    <property type="evidence" value="ECO:0007669"/>
    <property type="project" value="TreeGrafter"/>
</dbReference>
<dbReference type="RefSeq" id="WP_090803511.1">
    <property type="nucleotide sequence ID" value="NZ_FNKX01000001.1"/>
</dbReference>
<dbReference type="Pfam" id="PF17151">
    <property type="entry name" value="CHASE7"/>
    <property type="match status" value="1"/>
</dbReference>
<keyword evidence="10" id="KW-0547">Nucleotide-binding</keyword>
<comment type="pathway">
    <text evidence="2">Glycan metabolism; bacterial cellulose biosynthesis.</text>
</comment>
<dbReference type="InterPro" id="IPR043128">
    <property type="entry name" value="Rev_trsase/Diguanyl_cyclase"/>
</dbReference>
<dbReference type="InterPro" id="IPR050469">
    <property type="entry name" value="Diguanylate_Cyclase"/>
</dbReference>
<dbReference type="UniPathway" id="UPA00694"/>